<organism evidence="1 2">
    <name type="scientific">Atlantibacter subterraneus</name>
    <dbReference type="NCBI Taxonomy" id="255519"/>
    <lineage>
        <taxon>Bacteria</taxon>
        <taxon>Pseudomonadati</taxon>
        <taxon>Pseudomonadota</taxon>
        <taxon>Gammaproteobacteria</taxon>
        <taxon>Enterobacterales</taxon>
        <taxon>Enterobacteriaceae</taxon>
        <taxon>Atlantibacter</taxon>
    </lineage>
</organism>
<reference evidence="1 2" key="1">
    <citation type="submission" date="2023-10" db="EMBL/GenBank/DDBJ databases">
        <authorList>
            <person name="Dale J."/>
        </authorList>
    </citation>
    <scope>NUCLEOTIDE SEQUENCE [LARGE SCALE GENOMIC DNA]</scope>
    <source>
        <strain evidence="1 2">2023EL-00970</strain>
    </source>
</reference>
<gene>
    <name evidence="1" type="ORF">R4P48_13780</name>
</gene>
<proteinExistence type="predicted"/>
<keyword evidence="2" id="KW-1185">Reference proteome</keyword>
<evidence type="ECO:0000313" key="2">
    <source>
        <dbReference type="Proteomes" id="UP001187066"/>
    </source>
</evidence>
<comment type="caution">
    <text evidence="1">The sequence shown here is derived from an EMBL/GenBank/DDBJ whole genome shotgun (WGS) entry which is preliminary data.</text>
</comment>
<dbReference type="Proteomes" id="UP001187066">
    <property type="component" value="Unassembled WGS sequence"/>
</dbReference>
<dbReference type="RefSeq" id="WP_317678544.1">
    <property type="nucleotide sequence ID" value="NZ_JAWLOF010000009.1"/>
</dbReference>
<protein>
    <recommendedName>
        <fullName evidence="3">DNA-binding protein</fullName>
    </recommendedName>
</protein>
<name>A0ABU4E4X2_9ENTR</name>
<accession>A0ABU4E4X2</accession>
<dbReference type="EMBL" id="JAWLOF010000009">
    <property type="protein sequence ID" value="MDV7023741.1"/>
    <property type="molecule type" value="Genomic_DNA"/>
</dbReference>
<evidence type="ECO:0008006" key="3">
    <source>
        <dbReference type="Google" id="ProtNLM"/>
    </source>
</evidence>
<evidence type="ECO:0000313" key="1">
    <source>
        <dbReference type="EMBL" id="MDV7023741.1"/>
    </source>
</evidence>
<sequence>MKRSDVLTQCLINSGCGLSEADIRHGIRQTFADEYPDKNYDSWDIEISDQTANHIIKTVGRAMWIKVDLFIRDLWDAY</sequence>